<comment type="caution">
    <text evidence="1">The sequence shown here is derived from an EMBL/GenBank/DDBJ whole genome shotgun (WGS) entry which is preliminary data.</text>
</comment>
<evidence type="ECO:0008006" key="3">
    <source>
        <dbReference type="Google" id="ProtNLM"/>
    </source>
</evidence>
<evidence type="ECO:0000313" key="1">
    <source>
        <dbReference type="EMBL" id="OXR34811.1"/>
    </source>
</evidence>
<name>A0ABX4E0I9_9PSED</name>
<keyword evidence="2" id="KW-1185">Reference proteome</keyword>
<dbReference type="RefSeq" id="WP_081648159.1">
    <property type="nucleotide sequence ID" value="NZ_CP044409.1"/>
</dbReference>
<reference evidence="1 2" key="1">
    <citation type="submission" date="2017-06" db="EMBL/GenBank/DDBJ databases">
        <authorList>
            <person name="Furmanczyk E.M."/>
        </authorList>
    </citation>
    <scope>NUCLEOTIDE SEQUENCE [LARGE SCALE GENOMIC DNA]</scope>
    <source>
        <strain evidence="1 2">DSM 16611</strain>
    </source>
</reference>
<accession>A0ABX4E0I9</accession>
<organism evidence="1 2">
    <name type="scientific">Pseudomonas umsongensis</name>
    <dbReference type="NCBI Taxonomy" id="198618"/>
    <lineage>
        <taxon>Bacteria</taxon>
        <taxon>Pseudomonadati</taxon>
        <taxon>Pseudomonadota</taxon>
        <taxon>Gammaproteobacteria</taxon>
        <taxon>Pseudomonadales</taxon>
        <taxon>Pseudomonadaceae</taxon>
        <taxon>Pseudomonas</taxon>
    </lineage>
</organism>
<proteinExistence type="predicted"/>
<dbReference type="Proteomes" id="UP000215455">
    <property type="component" value="Unassembled WGS sequence"/>
</dbReference>
<dbReference type="EMBL" id="NIWU01000001">
    <property type="protein sequence ID" value="OXR34811.1"/>
    <property type="molecule type" value="Genomic_DNA"/>
</dbReference>
<dbReference type="InterPro" id="IPR015001">
    <property type="entry name" value="DUF1850"/>
</dbReference>
<protein>
    <recommendedName>
        <fullName evidence="3">DUF1850 domain-containing protein</fullName>
    </recommendedName>
</protein>
<sequence>MIGLCLGLAGVVWAQLPISKFTLAWNHTIEKVRWEEDYRVTKQGLVMEGASIQGNVAGMEVPENVRLENGSWHYRPVVKATKSYRADDSTAWRVAKYLTQENYNSLWNKVNEAYITRDAETV</sequence>
<gene>
    <name evidence="1" type="ORF">PSUM_02655</name>
</gene>
<dbReference type="Pfam" id="PF08905">
    <property type="entry name" value="DUF1850"/>
    <property type="match status" value="1"/>
</dbReference>
<evidence type="ECO:0000313" key="2">
    <source>
        <dbReference type="Proteomes" id="UP000215455"/>
    </source>
</evidence>